<dbReference type="InterPro" id="IPR029063">
    <property type="entry name" value="SAM-dependent_MTases_sf"/>
</dbReference>
<dbReference type="Gene3D" id="3.40.50.150">
    <property type="entry name" value="Vaccinia Virus protein VP39"/>
    <property type="match status" value="1"/>
</dbReference>
<dbReference type="EMBL" id="CP060204">
    <property type="protein sequence ID" value="QNH53884.1"/>
    <property type="molecule type" value="Genomic_DNA"/>
</dbReference>
<keyword evidence="2" id="KW-1185">Reference proteome</keyword>
<reference evidence="1 2" key="1">
    <citation type="submission" date="2020-07" db="EMBL/GenBank/DDBJ databases">
        <title>Complete genome and description of Selenomonas timonensis sp. nov., a new bacterium isolated from a gingivitis subject.</title>
        <authorList>
            <person name="Antezack A."/>
        </authorList>
    </citation>
    <scope>NUCLEOTIDE SEQUENCE [LARGE SCALE GENOMIC DNA]</scope>
    <source>
        <strain evidence="1 2">Marseille-Q3039</strain>
    </source>
</reference>
<gene>
    <name evidence="1" type="ORF">H1B31_08420</name>
</gene>
<protein>
    <recommendedName>
        <fullName evidence="3">Methyltransferase type 11 domain-containing protein</fullName>
    </recommendedName>
</protein>
<accession>A0A7G7VIE1</accession>
<dbReference type="Proteomes" id="UP000515480">
    <property type="component" value="Chromosome"/>
</dbReference>
<evidence type="ECO:0000313" key="1">
    <source>
        <dbReference type="EMBL" id="QNH53884.1"/>
    </source>
</evidence>
<dbReference type="KEGG" id="stim:H1B31_08420"/>
<evidence type="ECO:0000313" key="2">
    <source>
        <dbReference type="Proteomes" id="UP000515480"/>
    </source>
</evidence>
<sequence>MEGQHLAEKIRPDLLAFLKPNAAHLRILVIESLTYLHELRRMFPQAELYVVAAEPDEAEIDELSEVHWQILDYLVVPLPYTRGFFDYIISDLTFENADNPQDIAAGFSMFLKETGALLTSFRNIRHWSVLQNLMEGHYYNIVSRLYARREFENLLYASFYKSVRVRQQQREAPKDLIERLVTAGFENEQDDLETEFYLVRADRSMPELSLLKSMYTSAERERIVRLIHRIEYDVESAASVCGLWDMVDRLAVFPAYLSSLVRETVVHTESFYQRILEEANGRGDFIYEMMDASAMESVDPIERECYRSMQRDMSNGKR</sequence>
<organism evidence="1 2">
    <name type="scientific">Selenomonas timonae</name>
    <dbReference type="NCBI Taxonomy" id="2754044"/>
    <lineage>
        <taxon>Bacteria</taxon>
        <taxon>Bacillati</taxon>
        <taxon>Bacillota</taxon>
        <taxon>Negativicutes</taxon>
        <taxon>Selenomonadales</taxon>
        <taxon>Selenomonadaceae</taxon>
        <taxon>Selenomonas</taxon>
    </lineage>
</organism>
<evidence type="ECO:0008006" key="3">
    <source>
        <dbReference type="Google" id="ProtNLM"/>
    </source>
</evidence>
<name>A0A7G7VIE1_9FIRM</name>
<proteinExistence type="predicted"/>
<dbReference type="SUPFAM" id="SSF53335">
    <property type="entry name" value="S-adenosyl-L-methionine-dependent methyltransferases"/>
    <property type="match status" value="1"/>
</dbReference>
<dbReference type="AlphaFoldDB" id="A0A7G7VIE1"/>